<keyword evidence="1" id="KW-1133">Transmembrane helix</keyword>
<organism evidence="2 3">
    <name type="scientific">Dispira parvispora</name>
    <dbReference type="NCBI Taxonomy" id="1520584"/>
    <lineage>
        <taxon>Eukaryota</taxon>
        <taxon>Fungi</taxon>
        <taxon>Fungi incertae sedis</taxon>
        <taxon>Zoopagomycota</taxon>
        <taxon>Kickxellomycotina</taxon>
        <taxon>Dimargaritomycetes</taxon>
        <taxon>Dimargaritales</taxon>
        <taxon>Dimargaritaceae</taxon>
        <taxon>Dispira</taxon>
    </lineage>
</organism>
<dbReference type="PANTHER" id="PTHR28026">
    <property type="entry name" value="DUF962 DOMAIN PROTEIN (AFU_ORTHOLOGUE AFUA_8G05310)"/>
    <property type="match status" value="1"/>
</dbReference>
<dbReference type="OrthoDB" id="2124888at2759"/>
<accession>A0A9W8E520</accession>
<keyword evidence="1" id="KW-0812">Transmembrane</keyword>
<dbReference type="AlphaFoldDB" id="A0A9W8E520"/>
<keyword evidence="3" id="KW-1185">Reference proteome</keyword>
<evidence type="ECO:0000256" key="1">
    <source>
        <dbReference type="SAM" id="Phobius"/>
    </source>
</evidence>
<keyword evidence="1" id="KW-0472">Membrane</keyword>
<comment type="caution">
    <text evidence="2">The sequence shown here is derived from an EMBL/GenBank/DDBJ whole genome shotgun (WGS) entry which is preliminary data.</text>
</comment>
<proteinExistence type="predicted"/>
<name>A0A9W8E520_9FUNG</name>
<feature type="transmembrane region" description="Helical" evidence="1">
    <location>
        <begin position="147"/>
        <end position="165"/>
    </location>
</feature>
<dbReference type="InterPro" id="IPR009305">
    <property type="entry name" value="Mpo1-like"/>
</dbReference>
<dbReference type="PANTHER" id="PTHR28026:SF9">
    <property type="entry name" value="2-HYDROXY-PALMITIC ACID DIOXYGENASE MPO1"/>
    <property type="match status" value="1"/>
</dbReference>
<dbReference type="GO" id="GO:0046521">
    <property type="term" value="P:sphingoid catabolic process"/>
    <property type="evidence" value="ECO:0007669"/>
    <property type="project" value="TreeGrafter"/>
</dbReference>
<dbReference type="EMBL" id="JANBPY010001746">
    <property type="protein sequence ID" value="KAJ1958819.1"/>
    <property type="molecule type" value="Genomic_DNA"/>
</dbReference>
<sequence>MSIFNLKEQFAFYGAYHHDHRNVVVHVIFVPAIMWSAFVIAALYGPFALPEDWQNSVWFQRLGELGLQVNLTLLASLVYTAYYMVLDFTAALLYLPFLGFACSTATVLAERSPHALGIAIGVQVTSWLAQFYSHAVYEKRAPALLDNVAQALLMAPFFVFLEVIFRCGYRPKLYTELNEAVRAKIRQFPSSSSAADVKAHSQ</sequence>
<dbReference type="Pfam" id="PF06127">
    <property type="entry name" value="Mpo1-like"/>
    <property type="match status" value="1"/>
</dbReference>
<dbReference type="Proteomes" id="UP001150925">
    <property type="component" value="Unassembled WGS sequence"/>
</dbReference>
<dbReference type="GO" id="GO:0005783">
    <property type="term" value="C:endoplasmic reticulum"/>
    <property type="evidence" value="ECO:0007669"/>
    <property type="project" value="TreeGrafter"/>
</dbReference>
<evidence type="ECO:0000313" key="2">
    <source>
        <dbReference type="EMBL" id="KAJ1958819.1"/>
    </source>
</evidence>
<dbReference type="GO" id="GO:0016020">
    <property type="term" value="C:membrane"/>
    <property type="evidence" value="ECO:0007669"/>
    <property type="project" value="GOC"/>
</dbReference>
<gene>
    <name evidence="2" type="ORF">IWQ62_004841</name>
</gene>
<feature type="transmembrane region" description="Helical" evidence="1">
    <location>
        <begin position="23"/>
        <end position="44"/>
    </location>
</feature>
<evidence type="ECO:0000313" key="3">
    <source>
        <dbReference type="Proteomes" id="UP001150925"/>
    </source>
</evidence>
<evidence type="ECO:0008006" key="4">
    <source>
        <dbReference type="Google" id="ProtNLM"/>
    </source>
</evidence>
<feature type="transmembrane region" description="Helical" evidence="1">
    <location>
        <begin position="116"/>
        <end position="135"/>
    </location>
</feature>
<protein>
    <recommendedName>
        <fullName evidence="4">DUF962 domain-containing protein</fullName>
    </recommendedName>
</protein>
<reference evidence="2" key="1">
    <citation type="submission" date="2022-07" db="EMBL/GenBank/DDBJ databases">
        <title>Phylogenomic reconstructions and comparative analyses of Kickxellomycotina fungi.</title>
        <authorList>
            <person name="Reynolds N.K."/>
            <person name="Stajich J.E."/>
            <person name="Barry K."/>
            <person name="Grigoriev I.V."/>
            <person name="Crous P."/>
            <person name="Smith M.E."/>
        </authorList>
    </citation>
    <scope>NUCLEOTIDE SEQUENCE</scope>
    <source>
        <strain evidence="2">RSA 1196</strain>
    </source>
</reference>